<keyword evidence="1" id="KW-0175">Coiled coil</keyword>
<organism evidence="2 3">
    <name type="scientific">Phaeosphaeria nodorum (strain SN15 / ATCC MYA-4574 / FGSC 10173)</name>
    <name type="common">Glume blotch fungus</name>
    <name type="synonym">Parastagonospora nodorum</name>
    <dbReference type="NCBI Taxonomy" id="321614"/>
    <lineage>
        <taxon>Eukaryota</taxon>
        <taxon>Fungi</taxon>
        <taxon>Dikarya</taxon>
        <taxon>Ascomycota</taxon>
        <taxon>Pezizomycotina</taxon>
        <taxon>Dothideomycetes</taxon>
        <taxon>Pleosporomycetidae</taxon>
        <taxon>Pleosporales</taxon>
        <taxon>Pleosporineae</taxon>
        <taxon>Phaeosphaeriaceae</taxon>
        <taxon>Parastagonospora</taxon>
    </lineage>
</organism>
<proteinExistence type="predicted"/>
<evidence type="ECO:0000256" key="1">
    <source>
        <dbReference type="SAM" id="Coils"/>
    </source>
</evidence>
<dbReference type="RefSeq" id="XP_001796070.1">
    <property type="nucleotide sequence ID" value="XM_001796018.1"/>
</dbReference>
<reference evidence="3" key="1">
    <citation type="journal article" date="2021" name="BMC Genomics">
        <title>Chromosome-level genome assembly and manually-curated proteome of model necrotroph Parastagonospora nodorum Sn15 reveals a genome-wide trove of candidate effector homologs, and redundancy of virulence-related functions within an accessory chromosome.</title>
        <authorList>
            <person name="Bertazzoni S."/>
            <person name="Jones D.A.B."/>
            <person name="Phan H.T."/>
            <person name="Tan K.-C."/>
            <person name="Hane J.K."/>
        </authorList>
    </citation>
    <scope>NUCLEOTIDE SEQUENCE [LARGE SCALE GENOMIC DNA]</scope>
    <source>
        <strain evidence="3">SN15 / ATCC MYA-4574 / FGSC 10173)</strain>
    </source>
</reference>
<name>A0A7U2I167_PHANO</name>
<protein>
    <submittedName>
        <fullName evidence="2">Uncharacterized protein</fullName>
    </submittedName>
</protein>
<dbReference type="AlphaFoldDB" id="A0A7U2I167"/>
<evidence type="ECO:0000313" key="2">
    <source>
        <dbReference type="EMBL" id="QRC96031.1"/>
    </source>
</evidence>
<dbReference type="VEuPathDB" id="FungiDB:JI435_056730"/>
<gene>
    <name evidence="2" type="ORF">JI435_056730</name>
</gene>
<evidence type="ECO:0000313" key="3">
    <source>
        <dbReference type="Proteomes" id="UP000663193"/>
    </source>
</evidence>
<sequence>MTFQPKGQSRDWARSVLAANYDKLFEQYHRQDETCAAEKSKLRDNISELEKKLENHSDACDAGKYGELLRQFQHEHEICAGVKIKLRETISELEQKLQKQSDACNAEKARLQNEICTEEKSKLQHNISELEQNLQEQNDACDAEKTRLQKDLTNLQEEKDEELQRANAMIAGLEHDNLVLQRGDRTNSGDDDFVELQRLSAENYNLRCEIEDFEARLASMQDDNQRAMEKTKPHRPSNDPDYHCECCGRRRTSHGDTPVCISVTDHWHPSAVDMTVSTQDMRARLREMQEKCNEKHEELEQCEEQRKNAVRGAFHYAAERRKAEKELEEAQSGSCTQKCEMLEEICADLRRRLRALYEAIDTNGEAVRQAAEDALDGIDRARRG</sequence>
<dbReference type="KEGG" id="pno:SNOG_05673"/>
<feature type="coiled-coil region" evidence="1">
    <location>
        <begin position="83"/>
        <end position="230"/>
    </location>
</feature>
<feature type="coiled-coil region" evidence="1">
    <location>
        <begin position="278"/>
        <end position="308"/>
    </location>
</feature>
<keyword evidence="3" id="KW-1185">Reference proteome</keyword>
<dbReference type="EMBL" id="CP069028">
    <property type="protein sequence ID" value="QRC96031.1"/>
    <property type="molecule type" value="Genomic_DNA"/>
</dbReference>
<accession>A0A7U2I167</accession>
<dbReference type="Proteomes" id="UP000663193">
    <property type="component" value="Chromosome 6"/>
</dbReference>